<dbReference type="EMBL" id="CM007381">
    <property type="protein sequence ID" value="ONK79248.1"/>
    <property type="molecule type" value="Genomic_DNA"/>
</dbReference>
<keyword evidence="2" id="KW-1185">Reference proteome</keyword>
<protein>
    <submittedName>
        <fullName evidence="1">Uncharacterized protein</fullName>
    </submittedName>
</protein>
<dbReference type="Gramene" id="ONK79248">
    <property type="protein sequence ID" value="ONK79248"/>
    <property type="gene ID" value="A4U43_C01F4430"/>
</dbReference>
<dbReference type="AlphaFoldDB" id="A0A5P1FLY7"/>
<gene>
    <name evidence="1" type="ORF">A4U43_C01F4430</name>
</gene>
<evidence type="ECO:0000313" key="1">
    <source>
        <dbReference type="EMBL" id="ONK79248.1"/>
    </source>
</evidence>
<sequence length="71" mass="8552">MFYWADSKINAVYFSVQSRRHQSVERMMSFLRPYDSNLDRQLYVCNPAIKRWVETPRAGHQYYTKALAFDP</sequence>
<dbReference type="Proteomes" id="UP000243459">
    <property type="component" value="Chromosome 1"/>
</dbReference>
<name>A0A5P1FLY7_ASPOF</name>
<organism evidence="1 2">
    <name type="scientific">Asparagus officinalis</name>
    <name type="common">Garden asparagus</name>
    <dbReference type="NCBI Taxonomy" id="4686"/>
    <lineage>
        <taxon>Eukaryota</taxon>
        <taxon>Viridiplantae</taxon>
        <taxon>Streptophyta</taxon>
        <taxon>Embryophyta</taxon>
        <taxon>Tracheophyta</taxon>
        <taxon>Spermatophyta</taxon>
        <taxon>Magnoliopsida</taxon>
        <taxon>Liliopsida</taxon>
        <taxon>Asparagales</taxon>
        <taxon>Asparagaceae</taxon>
        <taxon>Asparagoideae</taxon>
        <taxon>Asparagus</taxon>
    </lineage>
</organism>
<reference evidence="2" key="1">
    <citation type="journal article" date="2017" name="Nat. Commun.">
        <title>The asparagus genome sheds light on the origin and evolution of a young Y chromosome.</title>
        <authorList>
            <person name="Harkess A."/>
            <person name="Zhou J."/>
            <person name="Xu C."/>
            <person name="Bowers J.E."/>
            <person name="Van der Hulst R."/>
            <person name="Ayyampalayam S."/>
            <person name="Mercati F."/>
            <person name="Riccardi P."/>
            <person name="McKain M.R."/>
            <person name="Kakrana A."/>
            <person name="Tang H."/>
            <person name="Ray J."/>
            <person name="Groenendijk J."/>
            <person name="Arikit S."/>
            <person name="Mathioni S.M."/>
            <person name="Nakano M."/>
            <person name="Shan H."/>
            <person name="Telgmann-Rauber A."/>
            <person name="Kanno A."/>
            <person name="Yue Z."/>
            <person name="Chen H."/>
            <person name="Li W."/>
            <person name="Chen Y."/>
            <person name="Xu X."/>
            <person name="Zhang Y."/>
            <person name="Luo S."/>
            <person name="Chen H."/>
            <person name="Gao J."/>
            <person name="Mao Z."/>
            <person name="Pires J.C."/>
            <person name="Luo M."/>
            <person name="Kudrna D."/>
            <person name="Wing R.A."/>
            <person name="Meyers B.C."/>
            <person name="Yi K."/>
            <person name="Kong H."/>
            <person name="Lavrijsen P."/>
            <person name="Sunseri F."/>
            <person name="Falavigna A."/>
            <person name="Ye Y."/>
            <person name="Leebens-Mack J.H."/>
            <person name="Chen G."/>
        </authorList>
    </citation>
    <scope>NUCLEOTIDE SEQUENCE [LARGE SCALE GENOMIC DNA]</scope>
    <source>
        <strain evidence="2">cv. DH0086</strain>
    </source>
</reference>
<evidence type="ECO:0000313" key="2">
    <source>
        <dbReference type="Proteomes" id="UP000243459"/>
    </source>
</evidence>
<accession>A0A5P1FLY7</accession>
<proteinExistence type="predicted"/>